<dbReference type="InterPro" id="IPR036188">
    <property type="entry name" value="FAD/NAD-bd_sf"/>
</dbReference>
<dbReference type="PROSITE" id="PS00573">
    <property type="entry name" value="PYRIDINE_REDOX_2"/>
    <property type="match status" value="1"/>
</dbReference>
<evidence type="ECO:0000256" key="3">
    <source>
        <dbReference type="ARBA" id="ARBA00023002"/>
    </source>
</evidence>
<dbReference type="EC" id="1.8.1.9" evidence="7"/>
<keyword evidence="2" id="KW-0274">FAD</keyword>
<keyword evidence="5" id="KW-0676">Redox-active center</keyword>
<reference evidence="7" key="1">
    <citation type="submission" date="2015-10" db="EMBL/GenBank/DDBJ databases">
        <authorList>
            <person name="Gilbert D.G."/>
        </authorList>
    </citation>
    <scope>NUCLEOTIDE SEQUENCE</scope>
</reference>
<keyword evidence="1" id="KW-0285">Flavoprotein</keyword>
<dbReference type="EMBL" id="FAXA01000246">
    <property type="protein sequence ID" value="CUV04978.1"/>
    <property type="molecule type" value="Genomic_DNA"/>
</dbReference>
<sequence length="309" mass="32632">MAENYDVLIVGGGVAGMTAGMYAANYGLRTAIVERMMGGASIINIETIDNFPGFPEGISGAELGPAVQEQAMNAGADFIMGETTKVAKDGDYRVVSSDAGELRGKTVIIAAGSTLRQLGIPGEEEFFGRGVSQCATCDGPLYMNQVVAVVGGGDSAADEALTLTEYAERVLLVHRRDYFKAQKSLVDRVSDNRKIEVVWNTVIEEILGPDTVSGIRMRNTVTNLENVMELSGLFVYVGLEPNSSLVDGLLKADNAGHIPTSVSMETAVPGIYVIGDLRQNSSSQLVSAAGDGATAAIAAYKYISAMNWN</sequence>
<name>A0A160VC39_9ZZZZ</name>
<dbReference type="GO" id="GO:0004791">
    <property type="term" value="F:thioredoxin-disulfide reductase (NADPH) activity"/>
    <property type="evidence" value="ECO:0007669"/>
    <property type="project" value="UniProtKB-EC"/>
</dbReference>
<feature type="domain" description="FAD/NAD(P)-binding" evidence="6">
    <location>
        <begin position="5"/>
        <end position="291"/>
    </location>
</feature>
<protein>
    <submittedName>
        <fullName evidence="7">Thioredoxin reductase</fullName>
        <ecNumber evidence="7">1.8.1.9</ecNumber>
    </submittedName>
</protein>
<dbReference type="Gene3D" id="3.50.50.60">
    <property type="entry name" value="FAD/NAD(P)-binding domain"/>
    <property type="match status" value="2"/>
</dbReference>
<dbReference type="InterPro" id="IPR008255">
    <property type="entry name" value="Pyr_nucl-diS_OxRdtase_2_AS"/>
</dbReference>
<evidence type="ECO:0000256" key="2">
    <source>
        <dbReference type="ARBA" id="ARBA00022827"/>
    </source>
</evidence>
<dbReference type="AlphaFoldDB" id="A0A160VC39"/>
<organism evidence="7">
    <name type="scientific">hydrothermal vent metagenome</name>
    <dbReference type="NCBI Taxonomy" id="652676"/>
    <lineage>
        <taxon>unclassified sequences</taxon>
        <taxon>metagenomes</taxon>
        <taxon>ecological metagenomes</taxon>
    </lineage>
</organism>
<evidence type="ECO:0000256" key="1">
    <source>
        <dbReference type="ARBA" id="ARBA00022630"/>
    </source>
</evidence>
<keyword evidence="4" id="KW-1015">Disulfide bond</keyword>
<keyword evidence="3 7" id="KW-0560">Oxidoreductase</keyword>
<dbReference type="PRINTS" id="PR00368">
    <property type="entry name" value="FADPNR"/>
</dbReference>
<accession>A0A160VC39</accession>
<dbReference type="PANTHER" id="PTHR48105">
    <property type="entry name" value="THIOREDOXIN REDUCTASE 1-RELATED-RELATED"/>
    <property type="match status" value="1"/>
</dbReference>
<dbReference type="InterPro" id="IPR050097">
    <property type="entry name" value="Ferredoxin-NADP_redctase_2"/>
</dbReference>
<evidence type="ECO:0000256" key="5">
    <source>
        <dbReference type="ARBA" id="ARBA00023284"/>
    </source>
</evidence>
<evidence type="ECO:0000256" key="4">
    <source>
        <dbReference type="ARBA" id="ARBA00023157"/>
    </source>
</evidence>
<gene>
    <name evidence="7" type="ORF">MGWOODY_Clf798</name>
</gene>
<dbReference type="PRINTS" id="PR00469">
    <property type="entry name" value="PNDRDTASEII"/>
</dbReference>
<dbReference type="InterPro" id="IPR023753">
    <property type="entry name" value="FAD/NAD-binding_dom"/>
</dbReference>
<dbReference type="Pfam" id="PF07992">
    <property type="entry name" value="Pyr_redox_2"/>
    <property type="match status" value="1"/>
</dbReference>
<evidence type="ECO:0000259" key="6">
    <source>
        <dbReference type="Pfam" id="PF07992"/>
    </source>
</evidence>
<dbReference type="SUPFAM" id="SSF51905">
    <property type="entry name" value="FAD/NAD(P)-binding domain"/>
    <property type="match status" value="1"/>
</dbReference>
<evidence type="ECO:0000313" key="7">
    <source>
        <dbReference type="EMBL" id="CUV04978.1"/>
    </source>
</evidence>
<proteinExistence type="predicted"/>